<keyword evidence="4" id="KW-0663">Pyridoxal phosphate</keyword>
<dbReference type="Gene3D" id="3.30.470.10">
    <property type="match status" value="1"/>
</dbReference>
<dbReference type="EC" id="4.1.3.38" evidence="8 10"/>
<keyword evidence="6 11" id="KW-0456">Lyase</keyword>
<protein>
    <recommendedName>
        <fullName evidence="8 10">Aminodeoxychorismate lyase</fullName>
        <ecNumber evidence="8 10">4.1.3.38</ecNumber>
    </recommendedName>
</protein>
<dbReference type="NCBIfam" id="TIGR03461">
    <property type="entry name" value="pabC_Proteo"/>
    <property type="match status" value="1"/>
</dbReference>
<dbReference type="STRING" id="1123397.SAMN05660831_00441"/>
<dbReference type="AlphaFoldDB" id="A0A1I1NUE5"/>
<dbReference type="OrthoDB" id="9805628at2"/>
<dbReference type="PANTHER" id="PTHR42743:SF2">
    <property type="entry name" value="AMINODEOXYCHORISMATE LYASE"/>
    <property type="match status" value="1"/>
</dbReference>
<dbReference type="GO" id="GO:0005829">
    <property type="term" value="C:cytosol"/>
    <property type="evidence" value="ECO:0007669"/>
    <property type="project" value="TreeGrafter"/>
</dbReference>
<comment type="subunit">
    <text evidence="3">Homodimer.</text>
</comment>
<evidence type="ECO:0000256" key="9">
    <source>
        <dbReference type="ARBA" id="ARBA00049529"/>
    </source>
</evidence>
<dbReference type="GO" id="GO:0046656">
    <property type="term" value="P:folic acid biosynthetic process"/>
    <property type="evidence" value="ECO:0007669"/>
    <property type="project" value="UniProtKB-KW"/>
</dbReference>
<comment type="pathway">
    <text evidence="7">Cofactor biosynthesis; tetrahydrofolate biosynthesis; 4-aminobenzoate from chorismate: step 2/2.</text>
</comment>
<evidence type="ECO:0000256" key="6">
    <source>
        <dbReference type="ARBA" id="ARBA00023239"/>
    </source>
</evidence>
<dbReference type="GO" id="GO:0030170">
    <property type="term" value="F:pyridoxal phosphate binding"/>
    <property type="evidence" value="ECO:0007669"/>
    <property type="project" value="InterPro"/>
</dbReference>
<comment type="similarity">
    <text evidence="2">Belongs to the class-IV pyridoxal-phosphate-dependent aminotransferase family.</text>
</comment>
<keyword evidence="5" id="KW-0289">Folate biosynthesis</keyword>
<dbReference type="InterPro" id="IPR043131">
    <property type="entry name" value="BCAT-like_N"/>
</dbReference>
<dbReference type="InterPro" id="IPR001544">
    <property type="entry name" value="Aminotrans_IV"/>
</dbReference>
<organism evidence="11 12">
    <name type="scientific">Thiohalospira halophila DSM 15071</name>
    <dbReference type="NCBI Taxonomy" id="1123397"/>
    <lineage>
        <taxon>Bacteria</taxon>
        <taxon>Pseudomonadati</taxon>
        <taxon>Pseudomonadota</taxon>
        <taxon>Gammaproteobacteria</taxon>
        <taxon>Thiohalospirales</taxon>
        <taxon>Thiohalospiraceae</taxon>
        <taxon>Thiohalospira</taxon>
    </lineage>
</organism>
<accession>A0A1I1NUE5</accession>
<evidence type="ECO:0000313" key="12">
    <source>
        <dbReference type="Proteomes" id="UP000198611"/>
    </source>
</evidence>
<comment type="cofactor">
    <cofactor evidence="1">
        <name>pyridoxal 5'-phosphate</name>
        <dbReference type="ChEBI" id="CHEBI:597326"/>
    </cofactor>
</comment>
<dbReference type="InterPro" id="IPR043132">
    <property type="entry name" value="BCAT-like_C"/>
</dbReference>
<dbReference type="InterPro" id="IPR050571">
    <property type="entry name" value="Class-IV_PLP-Dep_Aminotrnsfr"/>
</dbReference>
<evidence type="ECO:0000256" key="4">
    <source>
        <dbReference type="ARBA" id="ARBA00022898"/>
    </source>
</evidence>
<dbReference type="Gene3D" id="3.20.10.10">
    <property type="entry name" value="D-amino Acid Aminotransferase, subunit A, domain 2"/>
    <property type="match status" value="1"/>
</dbReference>
<evidence type="ECO:0000256" key="2">
    <source>
        <dbReference type="ARBA" id="ARBA00009320"/>
    </source>
</evidence>
<evidence type="ECO:0000256" key="8">
    <source>
        <dbReference type="ARBA" id="ARBA00035676"/>
    </source>
</evidence>
<evidence type="ECO:0000256" key="10">
    <source>
        <dbReference type="NCBIfam" id="TIGR03461"/>
    </source>
</evidence>
<dbReference type="PANTHER" id="PTHR42743">
    <property type="entry name" value="AMINO-ACID AMINOTRANSFERASE"/>
    <property type="match status" value="1"/>
</dbReference>
<name>A0A1I1NUE5_9GAMM</name>
<evidence type="ECO:0000256" key="7">
    <source>
        <dbReference type="ARBA" id="ARBA00035633"/>
    </source>
</evidence>
<evidence type="ECO:0000256" key="3">
    <source>
        <dbReference type="ARBA" id="ARBA00011738"/>
    </source>
</evidence>
<proteinExistence type="inferred from homology"/>
<evidence type="ECO:0000256" key="5">
    <source>
        <dbReference type="ARBA" id="ARBA00022909"/>
    </source>
</evidence>
<dbReference type="Proteomes" id="UP000198611">
    <property type="component" value="Unassembled WGS sequence"/>
</dbReference>
<evidence type="ECO:0000256" key="1">
    <source>
        <dbReference type="ARBA" id="ARBA00001933"/>
    </source>
</evidence>
<sequence length="271" mass="29215">MNCLLDGRPAEALPLDDRGVSYGDALFETLRVVGGRAEAWSDHMARLSRGATRLGLPAPDVEALAADAAALFADGGDGILRLWWSRGSGGRGYRPPEPATPRRMACRFPAAERPAAVATVRRCTTRLARQPLLAGLKHANRLEQVLARAEWDDPAIHEGLVCDTDGVLVEAVQSNLFWVREGVLETPDLSESGVAGIIRNRLLTLAEAGGLITRVVRQPPAALAGASEAFLTNSVFHLWPIARFEGLEWPAPGPVARELADQLSNDLEQRP</sequence>
<dbReference type="Pfam" id="PF01063">
    <property type="entry name" value="Aminotran_4"/>
    <property type="match status" value="1"/>
</dbReference>
<dbReference type="GO" id="GO:0008696">
    <property type="term" value="F:4-amino-4-deoxychorismate lyase activity"/>
    <property type="evidence" value="ECO:0007669"/>
    <property type="project" value="UniProtKB-UniRule"/>
</dbReference>
<reference evidence="11 12" key="1">
    <citation type="submission" date="2016-10" db="EMBL/GenBank/DDBJ databases">
        <authorList>
            <person name="de Groot N.N."/>
        </authorList>
    </citation>
    <scope>NUCLEOTIDE SEQUENCE [LARGE SCALE GENOMIC DNA]</scope>
    <source>
        <strain evidence="11 12">HL3</strain>
    </source>
</reference>
<dbReference type="GO" id="GO:0008153">
    <property type="term" value="P:4-aminobenzoate biosynthetic process"/>
    <property type="evidence" value="ECO:0007669"/>
    <property type="project" value="UniProtKB-UniRule"/>
</dbReference>
<keyword evidence="12" id="KW-1185">Reference proteome</keyword>
<comment type="catalytic activity">
    <reaction evidence="9">
        <text>4-amino-4-deoxychorismate = 4-aminobenzoate + pyruvate + H(+)</text>
        <dbReference type="Rhea" id="RHEA:16201"/>
        <dbReference type="ChEBI" id="CHEBI:15361"/>
        <dbReference type="ChEBI" id="CHEBI:15378"/>
        <dbReference type="ChEBI" id="CHEBI:17836"/>
        <dbReference type="ChEBI" id="CHEBI:58406"/>
        <dbReference type="EC" id="4.1.3.38"/>
    </reaction>
</comment>
<dbReference type="RefSeq" id="WP_093427105.1">
    <property type="nucleotide sequence ID" value="NZ_FOMJ01000001.1"/>
</dbReference>
<dbReference type="InterPro" id="IPR017824">
    <property type="entry name" value="Aminodeoxychorismate_lyase_IV"/>
</dbReference>
<evidence type="ECO:0000313" key="11">
    <source>
        <dbReference type="EMBL" id="SFD01167.1"/>
    </source>
</evidence>
<dbReference type="SUPFAM" id="SSF56752">
    <property type="entry name" value="D-aminoacid aminotransferase-like PLP-dependent enzymes"/>
    <property type="match status" value="1"/>
</dbReference>
<dbReference type="EMBL" id="FOMJ01000001">
    <property type="protein sequence ID" value="SFD01167.1"/>
    <property type="molecule type" value="Genomic_DNA"/>
</dbReference>
<dbReference type="InterPro" id="IPR036038">
    <property type="entry name" value="Aminotransferase-like"/>
</dbReference>
<gene>
    <name evidence="11" type="ORF">SAMN05660831_00441</name>
</gene>